<evidence type="ECO:0000256" key="4">
    <source>
        <dbReference type="ARBA" id="ARBA00022825"/>
    </source>
</evidence>
<dbReference type="SUPFAM" id="SSF50993">
    <property type="entry name" value="Peptidase/esterase 'gauge' domain"/>
    <property type="match status" value="1"/>
</dbReference>
<evidence type="ECO:0000256" key="2">
    <source>
        <dbReference type="ARBA" id="ARBA00022670"/>
    </source>
</evidence>
<keyword evidence="3 7" id="KW-0378">Hydrolase</keyword>
<dbReference type="GO" id="GO:0004252">
    <property type="term" value="F:serine-type endopeptidase activity"/>
    <property type="evidence" value="ECO:0007669"/>
    <property type="project" value="UniProtKB-EC"/>
</dbReference>
<dbReference type="KEGG" id="ged:FVIR_GE00160"/>
<dbReference type="OrthoDB" id="9801421at2"/>
<feature type="domain" description="Peptidase S9A N-terminal" evidence="6">
    <location>
        <begin position="4"/>
        <end position="404"/>
    </location>
</feature>
<dbReference type="PROSITE" id="PS00708">
    <property type="entry name" value="PRO_ENDOPEP_SER"/>
    <property type="match status" value="1"/>
</dbReference>
<name>A0A143WQB8_9ENTR</name>
<keyword evidence="2 7" id="KW-0645">Protease</keyword>
<keyword evidence="8" id="KW-1185">Reference proteome</keyword>
<sequence>MKFPPKAEKRPYTLTIHGDSRVDNYYWLRDDKRKDPAVLDYLKQENIYSEIIISKYKALKHQFFTEMVERIPKQDWSVPYVKRGYRYQIRYEEDSEYAIYTRQPDTANLQDPWTVLLDGNHRSTQSEFYSMEEIEVSPNNHIMVVAEDFLSQRLYELRFKDLRYDSWFPEVITYTSSSFEWTNDSKMLYYVRKHKKTLLPYQVWRHVLGTPTEQDKLIYEEKDNTFYVSLQKTTSELYILIILSNTTSDEVLLLDANDSQAMPQIFLPKSHKHKYLLDHYHDHFYIRSNRDGKNFALYRSKTGNDKLWQTVIPVRNDVLLKNFVLFQDWLVLEEQHMMLTSLRQINFLTGKEKKIIFDDPTYIIWLDYNPNPESAYIRYNYSSMTKPTTLFEMNLNTGEHKLLKRVKIKNFKEENYHSERIWITARDRIKVPVSLVYRKDLFESGKNPLLVYGYGSYGNSIDSNFSLSRLSLLDRGFIYALIHIRGGGELGQEWYENGKLFNKMNSFNDFIDASRALLSQGYGDATQVFAMGSSAGGLLMGAIINLAPELFKGVIAQVPFVDVVTTMLDKSIPLTTGEYEEWGNPKDKAFYHYMLKYSPYDQVRAQNYPNLLVTTGLYDSQVQYWEPAKWVAKLRELKTDKNILLLCTDMNSGHNGKSGRFKSYEMVSIVYTFIMSLVKPIKTSRTEKN</sequence>
<comment type="similarity">
    <text evidence="1">Belongs to the peptidase S9A family.</text>
</comment>
<dbReference type="AlphaFoldDB" id="A0A143WQB8"/>
<dbReference type="InterPro" id="IPR002470">
    <property type="entry name" value="Peptidase_S9A"/>
</dbReference>
<dbReference type="Pfam" id="PF02897">
    <property type="entry name" value="Peptidase_S9_N"/>
    <property type="match status" value="1"/>
</dbReference>
<evidence type="ECO:0000259" key="6">
    <source>
        <dbReference type="Pfam" id="PF02897"/>
    </source>
</evidence>
<dbReference type="InterPro" id="IPR023302">
    <property type="entry name" value="Pept_S9A_N"/>
</dbReference>
<dbReference type="RefSeq" id="WP_067497696.1">
    <property type="nucleotide sequence ID" value="NZ_LN999832.1"/>
</dbReference>
<keyword evidence="4" id="KW-0720">Serine protease</keyword>
<dbReference type="Proteomes" id="UP000095665">
    <property type="component" value="Chromosome I"/>
</dbReference>
<organism evidence="7 8">
    <name type="scientific">Candidatus Gullanella endobia</name>
    <dbReference type="NCBI Taxonomy" id="1070130"/>
    <lineage>
        <taxon>Bacteria</taxon>
        <taxon>Pseudomonadati</taxon>
        <taxon>Pseudomonadota</taxon>
        <taxon>Gammaproteobacteria</taxon>
        <taxon>Enterobacterales</taxon>
        <taxon>Enterobacteriaceae</taxon>
        <taxon>Candidatus Gullanella</taxon>
    </lineage>
</organism>
<dbReference type="InterPro" id="IPR051543">
    <property type="entry name" value="Serine_Peptidase_S9A"/>
</dbReference>
<dbReference type="PANTHER" id="PTHR11757">
    <property type="entry name" value="PROTEASE FAMILY S9A OLIGOPEPTIDASE"/>
    <property type="match status" value="1"/>
</dbReference>
<dbReference type="EC" id="3.4.21.83" evidence="7"/>
<gene>
    <name evidence="7" type="primary">ptrB</name>
    <name evidence="7" type="ORF">FVIR_GE00160</name>
</gene>
<dbReference type="InterPro" id="IPR029058">
    <property type="entry name" value="AB_hydrolase_fold"/>
</dbReference>
<dbReference type="PATRIC" id="fig|1070130.3.peg.258"/>
<protein>
    <submittedName>
        <fullName evidence="7">Protease 2</fullName>
        <ecNumber evidence="7">3.4.21.83</ecNumber>
    </submittedName>
</protein>
<dbReference type="InterPro" id="IPR002471">
    <property type="entry name" value="Pept_S9_AS"/>
</dbReference>
<evidence type="ECO:0000313" key="7">
    <source>
        <dbReference type="EMBL" id="CUX95976.1"/>
    </source>
</evidence>
<dbReference type="Gene3D" id="3.40.50.1820">
    <property type="entry name" value="alpha/beta hydrolase"/>
    <property type="match status" value="1"/>
</dbReference>
<reference evidence="8" key="1">
    <citation type="submission" date="2016-01" db="EMBL/GenBank/DDBJ databases">
        <authorList>
            <person name="Husnik F."/>
        </authorList>
    </citation>
    <scope>NUCLEOTIDE SEQUENCE [LARGE SCALE GENOMIC DNA]</scope>
</reference>
<evidence type="ECO:0000313" key="8">
    <source>
        <dbReference type="Proteomes" id="UP000095665"/>
    </source>
</evidence>
<dbReference type="GO" id="GO:0006508">
    <property type="term" value="P:proteolysis"/>
    <property type="evidence" value="ECO:0007669"/>
    <property type="project" value="UniProtKB-KW"/>
</dbReference>
<dbReference type="PRINTS" id="PR00862">
    <property type="entry name" value="PROLIGOPTASE"/>
</dbReference>
<dbReference type="FunFam" id="3.40.50.1820:FF:000005">
    <property type="entry name" value="Prolyl endopeptidase"/>
    <property type="match status" value="1"/>
</dbReference>
<dbReference type="InterPro" id="IPR001375">
    <property type="entry name" value="Peptidase_S9_cat"/>
</dbReference>
<dbReference type="PANTHER" id="PTHR11757:SF19">
    <property type="entry name" value="PROLYL ENDOPEPTIDASE-LIKE"/>
    <property type="match status" value="1"/>
</dbReference>
<evidence type="ECO:0000256" key="3">
    <source>
        <dbReference type="ARBA" id="ARBA00022801"/>
    </source>
</evidence>
<dbReference type="Gene3D" id="2.130.10.120">
    <property type="entry name" value="Prolyl oligopeptidase, N-terminal domain"/>
    <property type="match status" value="1"/>
</dbReference>
<dbReference type="SUPFAM" id="SSF53474">
    <property type="entry name" value="alpha/beta-Hydrolases"/>
    <property type="match status" value="1"/>
</dbReference>
<proteinExistence type="inferred from homology"/>
<feature type="domain" description="Peptidase S9 prolyl oligopeptidase catalytic" evidence="5">
    <location>
        <begin position="464"/>
        <end position="675"/>
    </location>
</feature>
<dbReference type="EMBL" id="LN999832">
    <property type="protein sequence ID" value="CUX95976.1"/>
    <property type="molecule type" value="Genomic_DNA"/>
</dbReference>
<accession>A0A143WQB8</accession>
<evidence type="ECO:0000256" key="1">
    <source>
        <dbReference type="ARBA" id="ARBA00005228"/>
    </source>
</evidence>
<evidence type="ECO:0000259" key="5">
    <source>
        <dbReference type="Pfam" id="PF00326"/>
    </source>
</evidence>
<dbReference type="Pfam" id="PF00326">
    <property type="entry name" value="Peptidase_S9"/>
    <property type="match status" value="1"/>
</dbReference>